<feature type="signal peptide" evidence="1">
    <location>
        <begin position="1"/>
        <end position="21"/>
    </location>
</feature>
<proteinExistence type="predicted"/>
<dbReference type="Proteomes" id="UP000193083">
    <property type="component" value="Unassembled WGS sequence"/>
</dbReference>
<name>A0A1X7PQ37_9HYPH</name>
<accession>A0A1X7PQ37</accession>
<evidence type="ECO:0000256" key="1">
    <source>
        <dbReference type="SAM" id="SignalP"/>
    </source>
</evidence>
<dbReference type="AlphaFoldDB" id="A0A1X7PQ37"/>
<organism evidence="2 3">
    <name type="scientific">Mesorhizobium australicum</name>
    <dbReference type="NCBI Taxonomy" id="536018"/>
    <lineage>
        <taxon>Bacteria</taxon>
        <taxon>Pseudomonadati</taxon>
        <taxon>Pseudomonadota</taxon>
        <taxon>Alphaproteobacteria</taxon>
        <taxon>Hyphomicrobiales</taxon>
        <taxon>Phyllobacteriaceae</taxon>
        <taxon>Mesorhizobium</taxon>
    </lineage>
</organism>
<evidence type="ECO:0000313" key="3">
    <source>
        <dbReference type="Proteomes" id="UP000193083"/>
    </source>
</evidence>
<keyword evidence="3" id="KW-1185">Reference proteome</keyword>
<sequence length="198" mass="20539">MVRHLAMAVAALAFAGAPAGAAGTDLLQWARGLPERFALSGSKVEPTYVSAIDISRDGDVVSILGGAPAWAERSRETVAIDAGGAMRHVVCPSGMTCDSPPTPAGFLSTAALISKSRTGALHASIEAEPYGRFSVLCVPAEMLGISRPILDPCFEITTGAAIAQKNRFSNRFDGPSLDPVTLTFAIDTATKSPKEQAP</sequence>
<keyword evidence="1" id="KW-0732">Signal</keyword>
<protein>
    <submittedName>
        <fullName evidence="2">Uncharacterized protein</fullName>
    </submittedName>
</protein>
<dbReference type="EMBL" id="FXBL01000004">
    <property type="protein sequence ID" value="SMH53914.1"/>
    <property type="molecule type" value="Genomic_DNA"/>
</dbReference>
<feature type="chain" id="PRO_5012304653" evidence="1">
    <location>
        <begin position="22"/>
        <end position="198"/>
    </location>
</feature>
<reference evidence="2 3" key="1">
    <citation type="submission" date="2017-04" db="EMBL/GenBank/DDBJ databases">
        <authorList>
            <person name="Afonso C.L."/>
            <person name="Miller P.J."/>
            <person name="Scott M.A."/>
            <person name="Spackman E."/>
            <person name="Goraichik I."/>
            <person name="Dimitrov K.M."/>
            <person name="Suarez D.L."/>
            <person name="Swayne D.E."/>
        </authorList>
    </citation>
    <scope>NUCLEOTIDE SEQUENCE [LARGE SCALE GENOMIC DNA]</scope>
    <source>
        <strain evidence="2 3">B5P</strain>
    </source>
</reference>
<gene>
    <name evidence="2" type="ORF">SAMN02982922_4960</name>
</gene>
<evidence type="ECO:0000313" key="2">
    <source>
        <dbReference type="EMBL" id="SMH53914.1"/>
    </source>
</evidence>